<keyword evidence="8 10" id="KW-0406">Ion transport</keyword>
<dbReference type="Proteomes" id="UP000054350">
    <property type="component" value="Unassembled WGS sequence"/>
</dbReference>
<evidence type="ECO:0000256" key="7">
    <source>
        <dbReference type="ARBA" id="ARBA00022989"/>
    </source>
</evidence>
<keyword evidence="5 10" id="KW-0812">Transmembrane</keyword>
<evidence type="ECO:0000256" key="1">
    <source>
        <dbReference type="ARBA" id="ARBA00004127"/>
    </source>
</evidence>
<reference evidence="13" key="2">
    <citation type="submission" date="2009-11" db="EMBL/GenBank/DDBJ databases">
        <title>The Genome Sequence of Allomyces macrogynus strain ATCC 38327.</title>
        <authorList>
            <consortium name="The Broad Institute Genome Sequencing Platform"/>
            <person name="Russ C."/>
            <person name="Cuomo C."/>
            <person name="Shea T."/>
            <person name="Young S.K."/>
            <person name="Zeng Q."/>
            <person name="Koehrsen M."/>
            <person name="Haas B."/>
            <person name="Borodovsky M."/>
            <person name="Guigo R."/>
            <person name="Alvarado L."/>
            <person name="Berlin A."/>
            <person name="Borenstein D."/>
            <person name="Chen Z."/>
            <person name="Engels R."/>
            <person name="Freedman E."/>
            <person name="Gellesch M."/>
            <person name="Goldberg J."/>
            <person name="Griggs A."/>
            <person name="Gujja S."/>
            <person name="Heiman D."/>
            <person name="Hepburn T."/>
            <person name="Howarth C."/>
            <person name="Jen D."/>
            <person name="Larson L."/>
            <person name="Lewis B."/>
            <person name="Mehta T."/>
            <person name="Park D."/>
            <person name="Pearson M."/>
            <person name="Roberts A."/>
            <person name="Saif S."/>
            <person name="Shenoy N."/>
            <person name="Sisk P."/>
            <person name="Stolte C."/>
            <person name="Sykes S."/>
            <person name="Walk T."/>
            <person name="White J."/>
            <person name="Yandava C."/>
            <person name="Burger G."/>
            <person name="Gray M.W."/>
            <person name="Holland P.W.H."/>
            <person name="King N."/>
            <person name="Lang F.B.F."/>
            <person name="Roger A.J."/>
            <person name="Ruiz-Trillo I."/>
            <person name="Lander E."/>
            <person name="Nusbaum C."/>
        </authorList>
    </citation>
    <scope>NUCLEOTIDE SEQUENCE [LARGE SCALE GENOMIC DNA]</scope>
    <source>
        <strain evidence="13">ATCC 38327</strain>
    </source>
</reference>
<accession>A0A0L0RYY9</accession>
<evidence type="ECO:0000256" key="9">
    <source>
        <dbReference type="ARBA" id="ARBA00023136"/>
    </source>
</evidence>
<protein>
    <recommendedName>
        <fullName evidence="10">Vacuolar calcium ion transporter</fullName>
    </recommendedName>
</protein>
<dbReference type="PANTHER" id="PTHR31503">
    <property type="entry name" value="VACUOLAR CALCIUM ION TRANSPORTER"/>
    <property type="match status" value="1"/>
</dbReference>
<feature type="transmembrane region" description="Helical" evidence="10">
    <location>
        <begin position="391"/>
        <end position="412"/>
    </location>
</feature>
<dbReference type="GO" id="GO:0012505">
    <property type="term" value="C:endomembrane system"/>
    <property type="evidence" value="ECO:0007669"/>
    <property type="project" value="UniProtKB-SubCell"/>
</dbReference>
<evidence type="ECO:0000259" key="11">
    <source>
        <dbReference type="Pfam" id="PF01699"/>
    </source>
</evidence>
<feature type="transmembrane region" description="Helical" evidence="10">
    <location>
        <begin position="329"/>
        <end position="351"/>
    </location>
</feature>
<dbReference type="GO" id="GO:0006874">
    <property type="term" value="P:intracellular calcium ion homeostasis"/>
    <property type="evidence" value="ECO:0007669"/>
    <property type="project" value="TreeGrafter"/>
</dbReference>
<dbReference type="STRING" id="578462.A0A0L0RYY9"/>
<dbReference type="OMA" id="KHTWVFF"/>
<evidence type="ECO:0000256" key="6">
    <source>
        <dbReference type="ARBA" id="ARBA00022837"/>
    </source>
</evidence>
<dbReference type="FunFam" id="1.20.1420.30:FF:000024">
    <property type="entry name" value="Calcium/proton exchanger, variant"/>
    <property type="match status" value="1"/>
</dbReference>
<keyword evidence="7 10" id="KW-1133">Transmembrane helix</keyword>
<gene>
    <name evidence="12" type="ORF">AMAG_01203</name>
</gene>
<feature type="transmembrane region" description="Helical" evidence="10">
    <location>
        <begin position="358"/>
        <end position="385"/>
    </location>
</feature>
<proteinExistence type="inferred from homology"/>
<feature type="transmembrane region" description="Helical" evidence="10">
    <location>
        <begin position="419"/>
        <end position="438"/>
    </location>
</feature>
<evidence type="ECO:0000256" key="2">
    <source>
        <dbReference type="ARBA" id="ARBA00008170"/>
    </source>
</evidence>
<feature type="transmembrane region" description="Helical" evidence="10">
    <location>
        <begin position="288"/>
        <end position="309"/>
    </location>
</feature>
<dbReference type="Gene3D" id="1.20.1420.30">
    <property type="entry name" value="NCX, central ion-binding region"/>
    <property type="match status" value="1"/>
</dbReference>
<evidence type="ECO:0000313" key="13">
    <source>
        <dbReference type="Proteomes" id="UP000054350"/>
    </source>
</evidence>
<keyword evidence="13" id="KW-1185">Reference proteome</keyword>
<feature type="transmembrane region" description="Helical" evidence="10">
    <location>
        <begin position="246"/>
        <end position="267"/>
    </location>
</feature>
<feature type="transmembrane region" description="Helical" evidence="10">
    <location>
        <begin position="115"/>
        <end position="134"/>
    </location>
</feature>
<keyword evidence="4 10" id="KW-0109">Calcium transport</keyword>
<dbReference type="InterPro" id="IPR004713">
    <property type="entry name" value="CaH_exchang"/>
</dbReference>
<dbReference type="InterPro" id="IPR004837">
    <property type="entry name" value="NaCa_Exmemb"/>
</dbReference>
<dbReference type="EMBL" id="GG745329">
    <property type="protein sequence ID" value="KNE55296.1"/>
    <property type="molecule type" value="Genomic_DNA"/>
</dbReference>
<dbReference type="NCBIfam" id="TIGR00378">
    <property type="entry name" value="cax"/>
    <property type="match status" value="1"/>
</dbReference>
<comment type="similarity">
    <text evidence="2 10">Belongs to the Ca(2+):cation antiporter (CaCA) (TC 2.A.19) family.</text>
</comment>
<dbReference type="PANTHER" id="PTHR31503:SF22">
    <property type="entry name" value="VACUOLAR CALCIUM ION TRANSPORTER"/>
    <property type="match status" value="1"/>
</dbReference>
<feature type="transmembrane region" description="Helical" evidence="10">
    <location>
        <begin position="213"/>
        <end position="234"/>
    </location>
</feature>
<dbReference type="Pfam" id="PF01699">
    <property type="entry name" value="Na_Ca_ex"/>
    <property type="match status" value="2"/>
</dbReference>
<keyword evidence="10" id="KW-0050">Antiport</keyword>
<evidence type="ECO:0000256" key="10">
    <source>
        <dbReference type="RuleBase" id="RU365028"/>
    </source>
</evidence>
<dbReference type="GO" id="GO:0005774">
    <property type="term" value="C:vacuolar membrane"/>
    <property type="evidence" value="ECO:0007669"/>
    <property type="project" value="UniProtKB-SubCell"/>
</dbReference>
<evidence type="ECO:0000256" key="3">
    <source>
        <dbReference type="ARBA" id="ARBA00022448"/>
    </source>
</evidence>
<feature type="domain" description="Sodium/calcium exchanger membrane region" evidence="11">
    <location>
        <begin position="114"/>
        <end position="269"/>
    </location>
</feature>
<comment type="subcellular location">
    <subcellularLocation>
        <location evidence="1">Endomembrane system</location>
        <topology evidence="1">Multi-pass membrane protein</topology>
    </subcellularLocation>
    <subcellularLocation>
        <location evidence="10">Vacuole membrane</location>
    </subcellularLocation>
</comment>
<dbReference type="GO" id="GO:0015369">
    <property type="term" value="F:calcium:proton antiporter activity"/>
    <property type="evidence" value="ECO:0007669"/>
    <property type="project" value="UniProtKB-UniRule"/>
</dbReference>
<feature type="transmembrane region" description="Helical" evidence="10">
    <location>
        <begin position="146"/>
        <end position="167"/>
    </location>
</feature>
<reference evidence="12 13" key="1">
    <citation type="submission" date="2009-11" db="EMBL/GenBank/DDBJ databases">
        <title>Annotation of Allomyces macrogynus ATCC 38327.</title>
        <authorList>
            <consortium name="The Broad Institute Genome Sequencing Platform"/>
            <person name="Russ C."/>
            <person name="Cuomo C."/>
            <person name="Burger G."/>
            <person name="Gray M.W."/>
            <person name="Holland P.W.H."/>
            <person name="King N."/>
            <person name="Lang F.B.F."/>
            <person name="Roger A.J."/>
            <person name="Ruiz-Trillo I."/>
            <person name="Young S.K."/>
            <person name="Zeng Q."/>
            <person name="Gargeya S."/>
            <person name="Fitzgerald M."/>
            <person name="Haas B."/>
            <person name="Abouelleil A."/>
            <person name="Alvarado L."/>
            <person name="Arachchi H.M."/>
            <person name="Berlin A."/>
            <person name="Chapman S.B."/>
            <person name="Gearin G."/>
            <person name="Goldberg J."/>
            <person name="Griggs A."/>
            <person name="Gujja S."/>
            <person name="Hansen M."/>
            <person name="Heiman D."/>
            <person name="Howarth C."/>
            <person name="Larimer J."/>
            <person name="Lui A."/>
            <person name="MacDonald P.J.P."/>
            <person name="McCowen C."/>
            <person name="Montmayeur A."/>
            <person name="Murphy C."/>
            <person name="Neiman D."/>
            <person name="Pearson M."/>
            <person name="Priest M."/>
            <person name="Roberts A."/>
            <person name="Saif S."/>
            <person name="Shea T."/>
            <person name="Sisk P."/>
            <person name="Stolte C."/>
            <person name="Sykes S."/>
            <person name="Wortman J."/>
            <person name="Nusbaum C."/>
            <person name="Birren B."/>
        </authorList>
    </citation>
    <scope>NUCLEOTIDE SEQUENCE [LARGE SCALE GENOMIC DNA]</scope>
    <source>
        <strain evidence="12 13">ATCC 38327</strain>
    </source>
</reference>
<keyword evidence="3 10" id="KW-0813">Transport</keyword>
<dbReference type="InterPro" id="IPR004798">
    <property type="entry name" value="CAX-like"/>
</dbReference>
<evidence type="ECO:0000313" key="12">
    <source>
        <dbReference type="EMBL" id="KNE55296.1"/>
    </source>
</evidence>
<dbReference type="OrthoDB" id="1699231at2759"/>
<feature type="transmembrane region" description="Helical" evidence="10">
    <location>
        <begin position="90"/>
        <end position="109"/>
    </location>
</feature>
<dbReference type="AlphaFoldDB" id="A0A0L0RYY9"/>
<organism evidence="12 13">
    <name type="scientific">Allomyces macrogynus (strain ATCC 38327)</name>
    <name type="common">Allomyces javanicus var. macrogynus</name>
    <dbReference type="NCBI Taxonomy" id="578462"/>
    <lineage>
        <taxon>Eukaryota</taxon>
        <taxon>Fungi</taxon>
        <taxon>Fungi incertae sedis</taxon>
        <taxon>Blastocladiomycota</taxon>
        <taxon>Blastocladiomycetes</taxon>
        <taxon>Blastocladiales</taxon>
        <taxon>Blastocladiaceae</taxon>
        <taxon>Allomyces</taxon>
    </lineage>
</organism>
<dbReference type="InterPro" id="IPR044880">
    <property type="entry name" value="NCX_ion-bd_dom_sf"/>
</dbReference>
<keyword evidence="6 10" id="KW-0106">Calcium</keyword>
<evidence type="ECO:0000256" key="4">
    <source>
        <dbReference type="ARBA" id="ARBA00022568"/>
    </source>
</evidence>
<feature type="transmembrane region" description="Helical" evidence="10">
    <location>
        <begin position="179"/>
        <end position="201"/>
    </location>
</feature>
<dbReference type="NCBIfam" id="TIGR00846">
    <property type="entry name" value="caca2"/>
    <property type="match status" value="1"/>
</dbReference>
<keyword evidence="10" id="KW-0926">Vacuole</keyword>
<comment type="function">
    <text evidence="10">Has a role in promoting intracellular calcium ion sequestration via the exchange of calcium ions for hydrogen ions across the vacuolar membrane. Involved also in manganese ion homeostasis via its uptake into the vacuole.</text>
</comment>
<dbReference type="eggNOG" id="KOG1397">
    <property type="taxonomic scope" value="Eukaryota"/>
</dbReference>
<feature type="domain" description="Sodium/calcium exchanger membrane region" evidence="11">
    <location>
        <begin position="297"/>
        <end position="437"/>
    </location>
</feature>
<evidence type="ECO:0000256" key="5">
    <source>
        <dbReference type="ARBA" id="ARBA00022692"/>
    </source>
</evidence>
<keyword evidence="9 10" id="KW-0472">Membrane</keyword>
<name>A0A0L0RYY9_ALLM3</name>
<dbReference type="VEuPathDB" id="FungiDB:AMAG_01203"/>
<sequence length="440" mass="46984">MSSHTAGSTTSGDRARLLANSAAAAAAAVPNATYSTFGALLPTSVPPADPAAQRLLDPNAALDDGVELVADRGHAKSPTLTESVRATIKLSYLNVLLVFVPLGMLADFLEWGPIWTFWLNFLAIVPLAKLLGFATEELALHTSETMGGLLNATFGNAVEVIVSIVALQQGQVQVVQASLVGSILSNLLLVTGFCFLCGGYYHRDQFFNATAANTSGSLLTIAVMSLLVPCAFVMSQPDSPLVQDNLLSISHGIAVIMLVIYGFYLWFQLSTHASLYAPETEQETEEQQVSLLFAGSLLLLSTVTVAINSEFLVSSIEGMTEEWNMNKSFVGLILLPIVGNAAEHVTAVTVAMKNKLDLALGVAIGSSMQIALLVIPILVIIGWAIGQPMSLYFQTFDTTVLFISVLITVFLIQDGRSNWLEGMLMLAAYGMIALTVFFQV</sequence>
<evidence type="ECO:0000256" key="8">
    <source>
        <dbReference type="ARBA" id="ARBA00023065"/>
    </source>
</evidence>